<keyword evidence="6" id="KW-1185">Reference proteome</keyword>
<sequence>MTASSSEPLHQKTCQACQAGAPQVTDQEAETLLNTLPGWSIIDTSGTKQLIGVFKFKNFVAALDFTNKVGEEAEKENHHPEIRTEWGKTTVLWWTHKIHGLHMNDFVMAARTSQIYQRSTTKE</sequence>
<dbReference type="InterPro" id="IPR001533">
    <property type="entry name" value="Pterin_deHydtase"/>
</dbReference>
<accession>A0ABP7MIJ1</accession>
<protein>
    <recommendedName>
        <fullName evidence="4">Putative pterin-4-alpha-carbinolamine dehydratase</fullName>
        <shortName evidence="4">PHS</shortName>
        <ecNumber evidence="4">4.2.1.96</ecNumber>
    </recommendedName>
    <alternativeName>
        <fullName evidence="4">4-alpha-hydroxy-tetrahydropterin dehydratase</fullName>
    </alternativeName>
    <alternativeName>
        <fullName evidence="4">Pterin carbinolamine dehydratase</fullName>
        <shortName evidence="4">PCD</shortName>
    </alternativeName>
</protein>
<evidence type="ECO:0000313" key="6">
    <source>
        <dbReference type="Proteomes" id="UP001501565"/>
    </source>
</evidence>
<comment type="similarity">
    <text evidence="2 4">Belongs to the pterin-4-alpha-carbinolamine dehydratase family.</text>
</comment>
<dbReference type="EC" id="4.2.1.96" evidence="4"/>
<evidence type="ECO:0000256" key="3">
    <source>
        <dbReference type="ARBA" id="ARBA00023239"/>
    </source>
</evidence>
<evidence type="ECO:0000256" key="4">
    <source>
        <dbReference type="HAMAP-Rule" id="MF_00434"/>
    </source>
</evidence>
<dbReference type="SUPFAM" id="SSF55248">
    <property type="entry name" value="PCD-like"/>
    <property type="match status" value="1"/>
</dbReference>
<evidence type="ECO:0000313" key="5">
    <source>
        <dbReference type="EMBL" id="GAA3921651.1"/>
    </source>
</evidence>
<comment type="catalytic activity">
    <reaction evidence="1 4">
        <text>(4aS,6R)-4a-hydroxy-L-erythro-5,6,7,8-tetrahydrobiopterin = (6R)-L-erythro-6,7-dihydrobiopterin + H2O</text>
        <dbReference type="Rhea" id="RHEA:11920"/>
        <dbReference type="ChEBI" id="CHEBI:15377"/>
        <dbReference type="ChEBI" id="CHEBI:15642"/>
        <dbReference type="ChEBI" id="CHEBI:43120"/>
        <dbReference type="EC" id="4.2.1.96"/>
    </reaction>
</comment>
<keyword evidence="3 4" id="KW-0456">Lyase</keyword>
<comment type="caution">
    <text evidence="5">The sequence shown here is derived from an EMBL/GenBank/DDBJ whole genome shotgun (WGS) entry which is preliminary data.</text>
</comment>
<organism evidence="5 6">
    <name type="scientific">Litoribacillus peritrichatus</name>
    <dbReference type="NCBI Taxonomy" id="718191"/>
    <lineage>
        <taxon>Bacteria</taxon>
        <taxon>Pseudomonadati</taxon>
        <taxon>Pseudomonadota</taxon>
        <taxon>Gammaproteobacteria</taxon>
        <taxon>Oceanospirillales</taxon>
        <taxon>Oceanospirillaceae</taxon>
        <taxon>Litoribacillus</taxon>
    </lineage>
</organism>
<name>A0ABP7MIJ1_9GAMM</name>
<proteinExistence type="inferred from homology"/>
<dbReference type="InterPro" id="IPR050376">
    <property type="entry name" value="Pterin-4-alpha-carb_dehyd"/>
</dbReference>
<dbReference type="InterPro" id="IPR036428">
    <property type="entry name" value="PCD_sf"/>
</dbReference>
<dbReference type="EMBL" id="BAABBN010000004">
    <property type="protein sequence ID" value="GAA3921651.1"/>
    <property type="molecule type" value="Genomic_DNA"/>
</dbReference>
<gene>
    <name evidence="5" type="ORF">GCM10022277_16940</name>
</gene>
<dbReference type="RefSeq" id="WP_344797463.1">
    <property type="nucleotide sequence ID" value="NZ_BAABBN010000004.1"/>
</dbReference>
<dbReference type="Gene3D" id="3.30.1360.20">
    <property type="entry name" value="Transcriptional coactivator/pterin dehydratase"/>
    <property type="match status" value="1"/>
</dbReference>
<dbReference type="Pfam" id="PF01329">
    <property type="entry name" value="Pterin_4a"/>
    <property type="match status" value="1"/>
</dbReference>
<dbReference type="PANTHER" id="PTHR42805">
    <property type="entry name" value="PTERIN-4-ALPHA-CARBINOLAMINE DEHYDRATASE-RELATED"/>
    <property type="match status" value="1"/>
</dbReference>
<dbReference type="NCBIfam" id="NF002016">
    <property type="entry name" value="PRK00823.1-1"/>
    <property type="match status" value="1"/>
</dbReference>
<dbReference type="PANTHER" id="PTHR42805:SF1">
    <property type="entry name" value="PTERIN-4-ALPHA-CARBINOLAMINE DEHYDRATASE-RELATED"/>
    <property type="match status" value="1"/>
</dbReference>
<evidence type="ECO:0000256" key="1">
    <source>
        <dbReference type="ARBA" id="ARBA00001554"/>
    </source>
</evidence>
<reference evidence="6" key="1">
    <citation type="journal article" date="2019" name="Int. J. Syst. Evol. Microbiol.">
        <title>The Global Catalogue of Microorganisms (GCM) 10K type strain sequencing project: providing services to taxonomists for standard genome sequencing and annotation.</title>
        <authorList>
            <consortium name="The Broad Institute Genomics Platform"/>
            <consortium name="The Broad Institute Genome Sequencing Center for Infectious Disease"/>
            <person name="Wu L."/>
            <person name="Ma J."/>
        </authorList>
    </citation>
    <scope>NUCLEOTIDE SEQUENCE [LARGE SCALE GENOMIC DNA]</scope>
    <source>
        <strain evidence="6">JCM 17551</strain>
    </source>
</reference>
<dbReference type="HAMAP" id="MF_00434">
    <property type="entry name" value="Pterin_4_alpha"/>
    <property type="match status" value="1"/>
</dbReference>
<evidence type="ECO:0000256" key="2">
    <source>
        <dbReference type="ARBA" id="ARBA00006472"/>
    </source>
</evidence>
<dbReference type="CDD" id="cd00913">
    <property type="entry name" value="PCD_DCoH_subfamily_a"/>
    <property type="match status" value="1"/>
</dbReference>
<dbReference type="Proteomes" id="UP001501565">
    <property type="component" value="Unassembled WGS sequence"/>
</dbReference>